<dbReference type="SUPFAM" id="SSF51306">
    <property type="entry name" value="LexA/Signal peptidase"/>
    <property type="match status" value="1"/>
</dbReference>
<dbReference type="InterPro" id="IPR019757">
    <property type="entry name" value="Pept_S26A_signal_pept_1_Lys-AS"/>
</dbReference>
<dbReference type="Pfam" id="PF10502">
    <property type="entry name" value="Peptidase_S26"/>
    <property type="match status" value="1"/>
</dbReference>
<evidence type="ECO:0000256" key="3">
    <source>
        <dbReference type="ARBA" id="ARBA00013208"/>
    </source>
</evidence>
<dbReference type="RefSeq" id="WP_147665291.1">
    <property type="nucleotide sequence ID" value="NZ_VDUW01000001.1"/>
</dbReference>
<dbReference type="PANTHER" id="PTHR43390">
    <property type="entry name" value="SIGNAL PEPTIDASE I"/>
    <property type="match status" value="1"/>
</dbReference>
<accession>A0A5C8P2S1</accession>
<dbReference type="PROSITE" id="PS00761">
    <property type="entry name" value="SPASE_I_3"/>
    <property type="match status" value="1"/>
</dbReference>
<name>A0A5C8P2S1_9BACI</name>
<dbReference type="NCBIfam" id="TIGR02227">
    <property type="entry name" value="sigpep_I_bact"/>
    <property type="match status" value="1"/>
</dbReference>
<dbReference type="Proteomes" id="UP000321574">
    <property type="component" value="Unassembled WGS sequence"/>
</dbReference>
<evidence type="ECO:0000256" key="5">
    <source>
        <dbReference type="PIRSR" id="PIRSR600223-1"/>
    </source>
</evidence>
<dbReference type="InterPro" id="IPR000223">
    <property type="entry name" value="Pept_S26A_signal_pept_1"/>
</dbReference>
<keyword evidence="6" id="KW-1133">Transmembrane helix</keyword>
<evidence type="ECO:0000256" key="6">
    <source>
        <dbReference type="RuleBase" id="RU362042"/>
    </source>
</evidence>
<evidence type="ECO:0000313" key="8">
    <source>
        <dbReference type="EMBL" id="TXL67662.1"/>
    </source>
</evidence>
<dbReference type="OrthoDB" id="9802919at2"/>
<dbReference type="PRINTS" id="PR00727">
    <property type="entry name" value="LEADERPTASE"/>
</dbReference>
<dbReference type="InterPro" id="IPR036286">
    <property type="entry name" value="LexA/Signal_pep-like_sf"/>
</dbReference>
<feature type="active site" evidence="5">
    <location>
        <position position="39"/>
    </location>
</feature>
<dbReference type="EMBL" id="VDUW01000001">
    <property type="protein sequence ID" value="TXL67662.1"/>
    <property type="molecule type" value="Genomic_DNA"/>
</dbReference>
<proteinExistence type="inferred from homology"/>
<dbReference type="PANTHER" id="PTHR43390:SF8">
    <property type="entry name" value="SIGNAL PEPTIDASE I"/>
    <property type="match status" value="1"/>
</dbReference>
<keyword evidence="6" id="KW-0645">Protease</keyword>
<comment type="catalytic activity">
    <reaction evidence="1 6">
        <text>Cleavage of hydrophobic, N-terminal signal or leader sequences from secreted and periplasmic proteins.</text>
        <dbReference type="EC" id="3.4.21.89"/>
    </reaction>
</comment>
<dbReference type="InterPro" id="IPR019758">
    <property type="entry name" value="Pept_S26A_signal_pept_1_CS"/>
</dbReference>
<keyword evidence="4 6" id="KW-0378">Hydrolase</keyword>
<evidence type="ECO:0000256" key="2">
    <source>
        <dbReference type="ARBA" id="ARBA00004401"/>
    </source>
</evidence>
<reference evidence="8 9" key="1">
    <citation type="submission" date="2019-06" db="EMBL/GenBank/DDBJ databases">
        <title>Cerasibacillus sp. nov., isolated from maize field.</title>
        <authorList>
            <person name="Lin S.-Y."/>
            <person name="Tsai C.-F."/>
            <person name="Young C.-C."/>
        </authorList>
    </citation>
    <scope>NUCLEOTIDE SEQUENCE [LARGE SCALE GENOMIC DNA]</scope>
    <source>
        <strain evidence="8 9">CC-CFT480</strain>
    </source>
</reference>
<protein>
    <recommendedName>
        <fullName evidence="3 6">Signal peptidase I</fullName>
        <ecNumber evidence="3 6">3.4.21.89</ecNumber>
    </recommendedName>
</protein>
<sequence length="186" mass="21410">MEKRKNDWFGWIKALLIAVAVAYIVRTFFFIPIIVDGPSMLPTLKDRDQMIVNKFIYRVKEPERFDVVVFHASDKKDFIKRVIGLPGEHVSVEDNTLFIDQQPVEEPFLKEQKANMKPYQILTEDFTLEQLPGGYSQIPDGYVLVLGDNRGNSVDSRSIGLISMDQIVGRTSTIYWPIERMQVIGK</sequence>
<dbReference type="EC" id="3.4.21.89" evidence="3 6"/>
<feature type="transmembrane region" description="Helical" evidence="6">
    <location>
        <begin position="12"/>
        <end position="35"/>
    </location>
</feature>
<dbReference type="PROSITE" id="PS00760">
    <property type="entry name" value="SPASE_I_2"/>
    <property type="match status" value="1"/>
</dbReference>
<evidence type="ECO:0000313" key="9">
    <source>
        <dbReference type="Proteomes" id="UP000321574"/>
    </source>
</evidence>
<keyword evidence="6" id="KW-0812">Transmembrane</keyword>
<keyword evidence="9" id="KW-1185">Reference proteome</keyword>
<feature type="active site" evidence="5">
    <location>
        <position position="80"/>
    </location>
</feature>
<evidence type="ECO:0000259" key="7">
    <source>
        <dbReference type="Pfam" id="PF10502"/>
    </source>
</evidence>
<evidence type="ECO:0000256" key="4">
    <source>
        <dbReference type="ARBA" id="ARBA00022801"/>
    </source>
</evidence>
<dbReference type="GO" id="GO:0009003">
    <property type="term" value="F:signal peptidase activity"/>
    <property type="evidence" value="ECO:0007669"/>
    <property type="project" value="UniProtKB-EC"/>
</dbReference>
<dbReference type="InterPro" id="IPR019533">
    <property type="entry name" value="Peptidase_S26"/>
</dbReference>
<comment type="caution">
    <text evidence="8">The sequence shown here is derived from an EMBL/GenBank/DDBJ whole genome shotgun (WGS) entry which is preliminary data.</text>
</comment>
<comment type="subcellular location">
    <subcellularLocation>
        <location evidence="2">Cell membrane</location>
        <topology evidence="2">Single-pass type II membrane protein</topology>
    </subcellularLocation>
    <subcellularLocation>
        <location evidence="6">Membrane</location>
        <topology evidence="6">Single-pass type II membrane protein</topology>
    </subcellularLocation>
</comment>
<dbReference type="GO" id="GO:0004252">
    <property type="term" value="F:serine-type endopeptidase activity"/>
    <property type="evidence" value="ECO:0007669"/>
    <property type="project" value="InterPro"/>
</dbReference>
<evidence type="ECO:0000256" key="1">
    <source>
        <dbReference type="ARBA" id="ARBA00000677"/>
    </source>
</evidence>
<feature type="domain" description="Peptidase S26" evidence="7">
    <location>
        <begin position="9"/>
        <end position="176"/>
    </location>
</feature>
<dbReference type="GO" id="GO:0005886">
    <property type="term" value="C:plasma membrane"/>
    <property type="evidence" value="ECO:0007669"/>
    <property type="project" value="UniProtKB-SubCell"/>
</dbReference>
<dbReference type="Gene3D" id="2.10.109.10">
    <property type="entry name" value="Umud Fragment, subunit A"/>
    <property type="match status" value="1"/>
</dbReference>
<dbReference type="CDD" id="cd06530">
    <property type="entry name" value="S26_SPase_I"/>
    <property type="match status" value="1"/>
</dbReference>
<comment type="similarity">
    <text evidence="6">Belongs to the peptidase S26 family.</text>
</comment>
<dbReference type="GO" id="GO:0006465">
    <property type="term" value="P:signal peptide processing"/>
    <property type="evidence" value="ECO:0007669"/>
    <property type="project" value="InterPro"/>
</dbReference>
<keyword evidence="6" id="KW-0472">Membrane</keyword>
<gene>
    <name evidence="8" type="primary">lepB</name>
    <name evidence="8" type="ORF">FHP05_01205</name>
</gene>
<dbReference type="AlphaFoldDB" id="A0A5C8P2S1"/>
<organism evidence="8 9">
    <name type="scientific">Cerasibacillus terrae</name>
    <dbReference type="NCBI Taxonomy" id="2498845"/>
    <lineage>
        <taxon>Bacteria</taxon>
        <taxon>Bacillati</taxon>
        <taxon>Bacillota</taxon>
        <taxon>Bacilli</taxon>
        <taxon>Bacillales</taxon>
        <taxon>Bacillaceae</taxon>
        <taxon>Cerasibacillus</taxon>
    </lineage>
</organism>